<keyword evidence="3 10" id="KW-0812">Transmembrane</keyword>
<dbReference type="Pfam" id="PF00001">
    <property type="entry name" value="7tm_1"/>
    <property type="match status" value="1"/>
</dbReference>
<evidence type="ECO:0000256" key="1">
    <source>
        <dbReference type="ARBA" id="ARBA00004651"/>
    </source>
</evidence>
<sequence>MNNTLIKFHILPFSTEANDKLLILGIFLIIYVTGIFLNSVVVAVICHDVHLHSPMYVFFCNLSAIDICYTTAVIPKLLYILLSGDDLLSVTQCFSQIYCYLLCASAEDTLLFVMGFDRYVAICHPLSYHRILIARIQNFFCDAIDIFNASCGGSSEFMILFYANLVVFGFFPVFCNVLSYVNIVCVISHLKSKEGRRKTFSTCLSHLIVMTIYYSAGSITYLASFSDHTAIMKQILSAFYVTVVPMINPLIYSLRNNEMVKACQKLIKMK</sequence>
<gene>
    <name evidence="12" type="ORF">GDO81_019742</name>
</gene>
<keyword evidence="4" id="KW-0716">Sensory transduction</keyword>
<dbReference type="AlphaFoldDB" id="A0AAV6Z9A2"/>
<dbReference type="EMBL" id="WNYA01001241">
    <property type="protein sequence ID" value="KAG8546117.1"/>
    <property type="molecule type" value="Genomic_DNA"/>
</dbReference>
<dbReference type="Gene3D" id="1.20.1070.10">
    <property type="entry name" value="Rhodopsin 7-helix transmembrane proteins"/>
    <property type="match status" value="2"/>
</dbReference>
<dbReference type="InterPro" id="IPR000725">
    <property type="entry name" value="Olfact_rcpt"/>
</dbReference>
<evidence type="ECO:0000256" key="4">
    <source>
        <dbReference type="ARBA" id="ARBA00022725"/>
    </source>
</evidence>
<dbReference type="GO" id="GO:0005886">
    <property type="term" value="C:plasma membrane"/>
    <property type="evidence" value="ECO:0007669"/>
    <property type="project" value="UniProtKB-SubCell"/>
</dbReference>
<dbReference type="GO" id="GO:0004984">
    <property type="term" value="F:olfactory receptor activity"/>
    <property type="evidence" value="ECO:0007669"/>
    <property type="project" value="InterPro"/>
</dbReference>
<dbReference type="PANTHER" id="PTHR26452">
    <property type="entry name" value="OLFACTORY RECEPTOR"/>
    <property type="match status" value="1"/>
</dbReference>
<feature type="transmembrane region" description="Helical" evidence="10">
    <location>
        <begin position="21"/>
        <end position="46"/>
    </location>
</feature>
<reference evidence="12" key="1">
    <citation type="thesis" date="2020" institute="ProQuest LLC" country="789 East Eisenhower Parkway, Ann Arbor, MI, USA">
        <title>Comparative Genomics and Chromosome Evolution.</title>
        <authorList>
            <person name="Mudd A.B."/>
        </authorList>
    </citation>
    <scope>NUCLEOTIDE SEQUENCE</scope>
    <source>
        <strain evidence="12">237g6f4</strain>
        <tissue evidence="12">Blood</tissue>
    </source>
</reference>
<evidence type="ECO:0000256" key="2">
    <source>
        <dbReference type="ARBA" id="ARBA00022475"/>
    </source>
</evidence>
<name>A0AAV6Z9A2_ENGPU</name>
<feature type="transmembrane region" description="Helical" evidence="10">
    <location>
        <begin position="159"/>
        <end position="187"/>
    </location>
</feature>
<proteinExistence type="predicted"/>
<organism evidence="12 13">
    <name type="scientific">Engystomops pustulosus</name>
    <name type="common">Tungara frog</name>
    <name type="synonym">Physalaemus pustulosus</name>
    <dbReference type="NCBI Taxonomy" id="76066"/>
    <lineage>
        <taxon>Eukaryota</taxon>
        <taxon>Metazoa</taxon>
        <taxon>Chordata</taxon>
        <taxon>Craniata</taxon>
        <taxon>Vertebrata</taxon>
        <taxon>Euteleostomi</taxon>
        <taxon>Amphibia</taxon>
        <taxon>Batrachia</taxon>
        <taxon>Anura</taxon>
        <taxon>Neobatrachia</taxon>
        <taxon>Hyloidea</taxon>
        <taxon>Leptodactylidae</taxon>
        <taxon>Leiuperinae</taxon>
        <taxon>Engystomops</taxon>
    </lineage>
</organism>
<evidence type="ECO:0000313" key="13">
    <source>
        <dbReference type="Proteomes" id="UP000824782"/>
    </source>
</evidence>
<evidence type="ECO:0000256" key="5">
    <source>
        <dbReference type="ARBA" id="ARBA00022989"/>
    </source>
</evidence>
<evidence type="ECO:0000256" key="3">
    <source>
        <dbReference type="ARBA" id="ARBA00022692"/>
    </source>
</evidence>
<dbReference type="GO" id="GO:0004930">
    <property type="term" value="F:G protein-coupled receptor activity"/>
    <property type="evidence" value="ECO:0007669"/>
    <property type="project" value="UniProtKB-KW"/>
</dbReference>
<protein>
    <recommendedName>
        <fullName evidence="11">G-protein coupled receptors family 1 profile domain-containing protein</fullName>
    </recommendedName>
</protein>
<evidence type="ECO:0000259" key="11">
    <source>
        <dbReference type="PROSITE" id="PS50262"/>
    </source>
</evidence>
<keyword evidence="7 10" id="KW-0472">Membrane</keyword>
<comment type="subcellular location">
    <subcellularLocation>
        <location evidence="1">Cell membrane</location>
        <topology evidence="1">Multi-pass membrane protein</topology>
    </subcellularLocation>
</comment>
<feature type="transmembrane region" description="Helical" evidence="10">
    <location>
        <begin position="199"/>
        <end position="223"/>
    </location>
</feature>
<evidence type="ECO:0000256" key="7">
    <source>
        <dbReference type="ARBA" id="ARBA00023136"/>
    </source>
</evidence>
<evidence type="ECO:0000313" key="12">
    <source>
        <dbReference type="EMBL" id="KAG8546117.1"/>
    </source>
</evidence>
<dbReference type="Proteomes" id="UP000824782">
    <property type="component" value="Unassembled WGS sequence"/>
</dbReference>
<dbReference type="Pfam" id="PF13853">
    <property type="entry name" value="7tm_4"/>
    <property type="match status" value="1"/>
</dbReference>
<dbReference type="PRINTS" id="PR00237">
    <property type="entry name" value="GPCRRHODOPSN"/>
</dbReference>
<feature type="domain" description="G-protein coupled receptors family 1 profile" evidence="11">
    <location>
        <begin position="37"/>
        <end position="252"/>
    </location>
</feature>
<accession>A0AAV6Z9A2</accession>
<keyword evidence="5 10" id="KW-1133">Transmembrane helix</keyword>
<feature type="transmembrane region" description="Helical" evidence="10">
    <location>
        <begin position="58"/>
        <end position="82"/>
    </location>
</feature>
<dbReference type="SUPFAM" id="SSF81321">
    <property type="entry name" value="Family A G protein-coupled receptor-like"/>
    <property type="match status" value="1"/>
</dbReference>
<keyword evidence="13" id="KW-1185">Reference proteome</keyword>
<dbReference type="InterPro" id="IPR000276">
    <property type="entry name" value="GPCR_Rhodpsn"/>
</dbReference>
<dbReference type="PROSITE" id="PS50262">
    <property type="entry name" value="G_PROTEIN_RECEP_F1_2"/>
    <property type="match status" value="1"/>
</dbReference>
<evidence type="ECO:0000256" key="9">
    <source>
        <dbReference type="ARBA" id="ARBA00023224"/>
    </source>
</evidence>
<evidence type="ECO:0000256" key="8">
    <source>
        <dbReference type="ARBA" id="ARBA00023170"/>
    </source>
</evidence>
<dbReference type="InterPro" id="IPR050516">
    <property type="entry name" value="Olfactory_GPCR"/>
</dbReference>
<evidence type="ECO:0000256" key="6">
    <source>
        <dbReference type="ARBA" id="ARBA00023040"/>
    </source>
</evidence>
<keyword evidence="9" id="KW-0807">Transducer</keyword>
<evidence type="ECO:0000256" key="10">
    <source>
        <dbReference type="SAM" id="Phobius"/>
    </source>
</evidence>
<keyword evidence="4" id="KW-0552">Olfaction</keyword>
<keyword evidence="8" id="KW-0675">Receptor</keyword>
<dbReference type="InterPro" id="IPR017452">
    <property type="entry name" value="GPCR_Rhodpsn_7TM"/>
</dbReference>
<feature type="transmembrane region" description="Helical" evidence="10">
    <location>
        <begin position="235"/>
        <end position="254"/>
    </location>
</feature>
<comment type="caution">
    <text evidence="12">The sequence shown here is derived from an EMBL/GenBank/DDBJ whole genome shotgun (WGS) entry which is preliminary data.</text>
</comment>
<keyword evidence="6" id="KW-0297">G-protein coupled receptor</keyword>
<keyword evidence="2" id="KW-1003">Cell membrane</keyword>